<reference evidence="1 2" key="1">
    <citation type="submission" date="2024-11" db="EMBL/GenBank/DDBJ databases">
        <title>A near-complete genome assembly of Cinchona calisaya.</title>
        <authorList>
            <person name="Lian D.C."/>
            <person name="Zhao X.W."/>
            <person name="Wei L."/>
        </authorList>
    </citation>
    <scope>NUCLEOTIDE SEQUENCE [LARGE SCALE GENOMIC DNA]</scope>
    <source>
        <tissue evidence="1">Nenye</tissue>
    </source>
</reference>
<dbReference type="AlphaFoldDB" id="A0ABD2Y3R3"/>
<gene>
    <name evidence="1" type="ORF">ACH5RR_036618</name>
</gene>
<protein>
    <submittedName>
        <fullName evidence="1">Uncharacterized protein</fullName>
    </submittedName>
</protein>
<dbReference type="EMBL" id="JBJUIK010000015">
    <property type="protein sequence ID" value="KAL3502169.1"/>
    <property type="molecule type" value="Genomic_DNA"/>
</dbReference>
<sequence length="150" mass="16101">MQTSTPSSSSHESFSLPPMLVSSQSMLHLSSFNFPHHDRELPTFVWSPSHTSSPSHFPPHSVTTIPSLSPVILSSSLDSISSPIDSLSLSNSSTNVSTSLLSSSTQTVSQHPMLTCLKASICKPKHIFSLTSQVVTSSTTDIPLEPMCFT</sequence>
<organism evidence="1 2">
    <name type="scientific">Cinchona calisaya</name>
    <dbReference type="NCBI Taxonomy" id="153742"/>
    <lineage>
        <taxon>Eukaryota</taxon>
        <taxon>Viridiplantae</taxon>
        <taxon>Streptophyta</taxon>
        <taxon>Embryophyta</taxon>
        <taxon>Tracheophyta</taxon>
        <taxon>Spermatophyta</taxon>
        <taxon>Magnoliopsida</taxon>
        <taxon>eudicotyledons</taxon>
        <taxon>Gunneridae</taxon>
        <taxon>Pentapetalae</taxon>
        <taxon>asterids</taxon>
        <taxon>lamiids</taxon>
        <taxon>Gentianales</taxon>
        <taxon>Rubiaceae</taxon>
        <taxon>Cinchonoideae</taxon>
        <taxon>Cinchoneae</taxon>
        <taxon>Cinchona</taxon>
    </lineage>
</organism>
<name>A0ABD2Y3R3_9GENT</name>
<dbReference type="Proteomes" id="UP001630127">
    <property type="component" value="Unassembled WGS sequence"/>
</dbReference>
<evidence type="ECO:0000313" key="1">
    <source>
        <dbReference type="EMBL" id="KAL3502169.1"/>
    </source>
</evidence>
<accession>A0ABD2Y3R3</accession>
<keyword evidence="2" id="KW-1185">Reference proteome</keyword>
<comment type="caution">
    <text evidence="1">The sequence shown here is derived from an EMBL/GenBank/DDBJ whole genome shotgun (WGS) entry which is preliminary data.</text>
</comment>
<proteinExistence type="predicted"/>
<evidence type="ECO:0000313" key="2">
    <source>
        <dbReference type="Proteomes" id="UP001630127"/>
    </source>
</evidence>